<evidence type="ECO:0000256" key="1">
    <source>
        <dbReference type="SAM" id="MobiDB-lite"/>
    </source>
</evidence>
<dbReference type="EMBL" id="FMZW01000004">
    <property type="protein sequence ID" value="SDC71573.1"/>
    <property type="molecule type" value="Genomic_DNA"/>
</dbReference>
<dbReference type="InterPro" id="IPR002789">
    <property type="entry name" value="HerA_central"/>
</dbReference>
<protein>
    <recommendedName>
        <fullName evidence="2">AAA+ ATPase domain-containing protein</fullName>
    </recommendedName>
</protein>
<gene>
    <name evidence="3" type="ORF">SAMN05216337_1004258</name>
</gene>
<dbReference type="Gene3D" id="3.40.50.300">
    <property type="entry name" value="P-loop containing nucleotide triphosphate hydrolases"/>
    <property type="match status" value="1"/>
</dbReference>
<dbReference type="PANTHER" id="PTHR42957:SF1">
    <property type="entry name" value="HELICASE MJ1565-RELATED"/>
    <property type="match status" value="1"/>
</dbReference>
<dbReference type="InterPro" id="IPR003593">
    <property type="entry name" value="AAA+_ATPase"/>
</dbReference>
<reference evidence="3 4" key="1">
    <citation type="submission" date="2016-10" db="EMBL/GenBank/DDBJ databases">
        <authorList>
            <person name="de Groot N.N."/>
        </authorList>
    </citation>
    <scope>NUCLEOTIDE SEQUENCE [LARGE SCALE GENOMIC DNA]</scope>
    <source>
        <strain evidence="3 4">R5</strain>
    </source>
</reference>
<dbReference type="InterPro" id="IPR014588">
    <property type="entry name" value="ATPase_Atu1862_pred"/>
</dbReference>
<dbReference type="AlphaFoldDB" id="A0A1G6NUE6"/>
<dbReference type="PANTHER" id="PTHR42957">
    <property type="entry name" value="HELICASE MJ1565-RELATED"/>
    <property type="match status" value="1"/>
</dbReference>
<accession>A0A1G6NUE6</accession>
<organism evidence="3 4">
    <name type="scientific">Bradyrhizobium brasilense</name>
    <dbReference type="NCBI Taxonomy" id="1419277"/>
    <lineage>
        <taxon>Bacteria</taxon>
        <taxon>Pseudomonadati</taxon>
        <taxon>Pseudomonadota</taxon>
        <taxon>Alphaproteobacteria</taxon>
        <taxon>Hyphomicrobiales</taxon>
        <taxon>Nitrobacteraceae</taxon>
        <taxon>Bradyrhizobium</taxon>
    </lineage>
</organism>
<evidence type="ECO:0000259" key="2">
    <source>
        <dbReference type="SMART" id="SM00382"/>
    </source>
</evidence>
<evidence type="ECO:0000313" key="3">
    <source>
        <dbReference type="EMBL" id="SDC71573.1"/>
    </source>
</evidence>
<feature type="domain" description="AAA+ ATPase" evidence="2">
    <location>
        <begin position="24"/>
        <end position="334"/>
    </location>
</feature>
<dbReference type="SUPFAM" id="SSF52540">
    <property type="entry name" value="P-loop containing nucleoside triphosphate hydrolases"/>
    <property type="match status" value="1"/>
</dbReference>
<dbReference type="RefSeq" id="WP_092080692.1">
    <property type="nucleotide sequence ID" value="NZ_FMZW01000004.1"/>
</dbReference>
<name>A0A1G6NUE6_9BRAD</name>
<dbReference type="InterPro" id="IPR027417">
    <property type="entry name" value="P-loop_NTPase"/>
</dbReference>
<dbReference type="Pfam" id="PF01935">
    <property type="entry name" value="DUF87"/>
    <property type="match status" value="1"/>
</dbReference>
<proteinExistence type="predicted"/>
<evidence type="ECO:0000313" key="4">
    <source>
        <dbReference type="Proteomes" id="UP000199245"/>
    </source>
</evidence>
<dbReference type="PIRSF" id="PIRSF034081">
    <property type="entry name" value="ATPase_Atu1862"/>
    <property type="match status" value="1"/>
</dbReference>
<sequence length="504" mass="54743">MTVAIEMGQTTAGASAAIDLEELLATRLLVQGNSGSGKSHLLRRLLEQSAPWVQQTIIDPEGDFVTLAERFGHLVIDAEDHTERSLQVAGERVRIHRVSTVLNLEGLDAENQMRRAAAFLGGLFDVARDHWYPMLVVVDEAQLFAPAVAGEVSDEARKLSLGAMTNLMCRGRKRGLAGIIATQRLAKLAKNVAAEASNFLMGRTFLDIDMARAADLLGMERRQAEAFRDLERGQFMALGPALSRRPLGLRIGPTDTQPRNAAPRLMPLPEAALEDARAIILAAPPPEAARPQRRTPSPDLLSQLMAAKQPAPEPDPEAAEPPPSAEQLAERRERLDRILRAILAEPDAGFRAIGVLYQEFVVRCRIEGLGAVVPELTDFRRMLTRARAGLGADVAEDDAWQDVSLRAALLPEDMQGVFMMIARAAKEGWPCPSDAAIARAYGTHSLRRARHLLTYIEEQGLIVCQLDGAGRRIVTLVELAWATAAADPNVDDQAAEAACNGSSL</sequence>
<dbReference type="Proteomes" id="UP000199245">
    <property type="component" value="Unassembled WGS sequence"/>
</dbReference>
<dbReference type="SMART" id="SM00382">
    <property type="entry name" value="AAA"/>
    <property type="match status" value="1"/>
</dbReference>
<dbReference type="InterPro" id="IPR008571">
    <property type="entry name" value="HerA-like"/>
</dbReference>
<feature type="region of interest" description="Disordered" evidence="1">
    <location>
        <begin position="306"/>
        <end position="329"/>
    </location>
</feature>